<name>A0A0A9BZ60_ARUDO</name>
<dbReference type="EMBL" id="GBRH01231445">
    <property type="protein sequence ID" value="JAD66450.1"/>
    <property type="molecule type" value="Transcribed_RNA"/>
</dbReference>
<sequence>MIPPQNTMSMIGQFLELRNGIHNAAPTIHTHNSDHLFLTEEYR</sequence>
<protein>
    <submittedName>
        <fullName evidence="1">Uncharacterized protein</fullName>
    </submittedName>
</protein>
<reference evidence="1" key="1">
    <citation type="submission" date="2014-09" db="EMBL/GenBank/DDBJ databases">
        <authorList>
            <person name="Magalhaes I.L.F."/>
            <person name="Oliveira U."/>
            <person name="Santos F.R."/>
            <person name="Vidigal T.H.D.A."/>
            <person name="Brescovit A.D."/>
            <person name="Santos A.J."/>
        </authorList>
    </citation>
    <scope>NUCLEOTIDE SEQUENCE</scope>
    <source>
        <tissue evidence="1">Shoot tissue taken approximately 20 cm above the soil surface</tissue>
    </source>
</reference>
<dbReference type="AlphaFoldDB" id="A0A0A9BZ60"/>
<reference evidence="1" key="2">
    <citation type="journal article" date="2015" name="Data Brief">
        <title>Shoot transcriptome of the giant reed, Arundo donax.</title>
        <authorList>
            <person name="Barrero R.A."/>
            <person name="Guerrero F.D."/>
            <person name="Moolhuijzen P."/>
            <person name="Goolsby J.A."/>
            <person name="Tidwell J."/>
            <person name="Bellgard S.E."/>
            <person name="Bellgard M.I."/>
        </authorList>
    </citation>
    <scope>NUCLEOTIDE SEQUENCE</scope>
    <source>
        <tissue evidence="1">Shoot tissue taken approximately 20 cm above the soil surface</tissue>
    </source>
</reference>
<accession>A0A0A9BZ60</accession>
<evidence type="ECO:0000313" key="1">
    <source>
        <dbReference type="EMBL" id="JAD66450.1"/>
    </source>
</evidence>
<proteinExistence type="predicted"/>
<organism evidence="1">
    <name type="scientific">Arundo donax</name>
    <name type="common">Giant reed</name>
    <name type="synonym">Donax arundinaceus</name>
    <dbReference type="NCBI Taxonomy" id="35708"/>
    <lineage>
        <taxon>Eukaryota</taxon>
        <taxon>Viridiplantae</taxon>
        <taxon>Streptophyta</taxon>
        <taxon>Embryophyta</taxon>
        <taxon>Tracheophyta</taxon>
        <taxon>Spermatophyta</taxon>
        <taxon>Magnoliopsida</taxon>
        <taxon>Liliopsida</taxon>
        <taxon>Poales</taxon>
        <taxon>Poaceae</taxon>
        <taxon>PACMAD clade</taxon>
        <taxon>Arundinoideae</taxon>
        <taxon>Arundineae</taxon>
        <taxon>Arundo</taxon>
    </lineage>
</organism>